<dbReference type="InterPro" id="IPR019289">
    <property type="entry name" value="Phage_tail_E/E"/>
</dbReference>
<proteinExistence type="predicted"/>
<dbReference type="OrthoDB" id="6984162at2"/>
<sequence>MSQTFGPITHDLLHPIQDGEKEILSLTFEPLRFEQYSQVDVSADDPDPAIEELVCIVTGLSQKAFDTLSLPDYNSIERIIYRMTTMTSQQWKKDLKHSHETISLLLPLRKDDGQSVGEIELKVPSVKTRKIYKAIDTDKSKQEFITHACTGLSVQEVGRLFMPDWNQLQAHINDFLNKQADYFQSEM</sequence>
<dbReference type="STRING" id="861298.SAMN04488136_1673"/>
<evidence type="ECO:0000313" key="1">
    <source>
        <dbReference type="EMBL" id="SDI11078.1"/>
    </source>
</evidence>
<keyword evidence="2" id="KW-1185">Reference proteome</keyword>
<dbReference type="Pfam" id="PF10109">
    <property type="entry name" value="Phage_TAC_7"/>
    <property type="match status" value="1"/>
</dbReference>
<protein>
    <submittedName>
        <fullName evidence="1">Phage tail assembly chaperone protein, E, or 41 or 14</fullName>
    </submittedName>
</protein>
<dbReference type="AlphaFoldDB" id="A0A1G8HWP5"/>
<name>A0A1G8HWP5_9VIBR</name>
<organism evidence="1 2">
    <name type="scientific">Vibrio xiamenensis</name>
    <dbReference type="NCBI Taxonomy" id="861298"/>
    <lineage>
        <taxon>Bacteria</taxon>
        <taxon>Pseudomonadati</taxon>
        <taxon>Pseudomonadota</taxon>
        <taxon>Gammaproteobacteria</taxon>
        <taxon>Vibrionales</taxon>
        <taxon>Vibrionaceae</taxon>
        <taxon>Vibrio</taxon>
    </lineage>
</organism>
<accession>A0A1G8HWP5</accession>
<reference evidence="1 2" key="1">
    <citation type="submission" date="2016-10" db="EMBL/GenBank/DDBJ databases">
        <authorList>
            <person name="de Groot N.N."/>
        </authorList>
    </citation>
    <scope>NUCLEOTIDE SEQUENCE [LARGE SCALE GENOMIC DNA]</scope>
    <source>
        <strain evidence="1 2">CGMCC 1.10228</strain>
    </source>
</reference>
<gene>
    <name evidence="1" type="ORF">SAMN04488136_1673</name>
</gene>
<evidence type="ECO:0000313" key="2">
    <source>
        <dbReference type="Proteomes" id="UP000198854"/>
    </source>
</evidence>
<dbReference type="RefSeq" id="WP_093279571.1">
    <property type="nucleotide sequence ID" value="NZ_FNDD01000067.1"/>
</dbReference>
<dbReference type="Proteomes" id="UP000198854">
    <property type="component" value="Unassembled WGS sequence"/>
</dbReference>
<dbReference type="EMBL" id="FNDD01000067">
    <property type="protein sequence ID" value="SDI11078.1"/>
    <property type="molecule type" value="Genomic_DNA"/>
</dbReference>